<proteinExistence type="predicted"/>
<reference evidence="3 4" key="1">
    <citation type="journal article" date="2018" name="BMC Genomics">
        <title>Genomic evidence for intraspecific hybridization in a clonal and extremely halotolerant yeast.</title>
        <authorList>
            <person name="Gostincar C."/>
            <person name="Stajich J.E."/>
            <person name="Zupancic J."/>
            <person name="Zalar P."/>
            <person name="Gunde-Cimerman N."/>
        </authorList>
    </citation>
    <scope>NUCLEOTIDE SEQUENCE [LARGE SCALE GENOMIC DNA]</scope>
    <source>
        <strain evidence="3 4">EXF-10513</strain>
    </source>
</reference>
<evidence type="ECO:0000256" key="2">
    <source>
        <dbReference type="SAM" id="MobiDB-lite"/>
    </source>
</evidence>
<name>A0A3M7E5E0_HORWE</name>
<feature type="coiled-coil region" evidence="1">
    <location>
        <begin position="52"/>
        <end position="79"/>
    </location>
</feature>
<gene>
    <name evidence="3" type="ORF">D0864_10585</name>
</gene>
<sequence>MASSNPVRTWILTGSVAAITATGAWYGAGLKTRQEYNQERGVRLQATPAERIEQMEIAKTRLLAQKNELQSKIDRLSAREEAAAPSSTSETCSNCQACWDQFAMPHDLMRQREAQSRPRRPVKPATGSRHSF</sequence>
<dbReference type="AlphaFoldDB" id="A0A3M7E5E0"/>
<evidence type="ECO:0000313" key="4">
    <source>
        <dbReference type="Proteomes" id="UP000269539"/>
    </source>
</evidence>
<dbReference type="VEuPathDB" id="FungiDB:BTJ68_15016"/>
<evidence type="ECO:0000313" key="3">
    <source>
        <dbReference type="EMBL" id="RMY71693.1"/>
    </source>
</evidence>
<evidence type="ECO:0000256" key="1">
    <source>
        <dbReference type="SAM" id="Coils"/>
    </source>
</evidence>
<organism evidence="3 4">
    <name type="scientific">Hortaea werneckii</name>
    <name type="common">Black yeast</name>
    <name type="synonym">Cladosporium werneckii</name>
    <dbReference type="NCBI Taxonomy" id="91943"/>
    <lineage>
        <taxon>Eukaryota</taxon>
        <taxon>Fungi</taxon>
        <taxon>Dikarya</taxon>
        <taxon>Ascomycota</taxon>
        <taxon>Pezizomycotina</taxon>
        <taxon>Dothideomycetes</taxon>
        <taxon>Dothideomycetidae</taxon>
        <taxon>Mycosphaerellales</taxon>
        <taxon>Teratosphaeriaceae</taxon>
        <taxon>Hortaea</taxon>
    </lineage>
</organism>
<dbReference type="EMBL" id="QWIO01001444">
    <property type="protein sequence ID" value="RMY71693.1"/>
    <property type="molecule type" value="Genomic_DNA"/>
</dbReference>
<dbReference type="Proteomes" id="UP000269539">
    <property type="component" value="Unassembled WGS sequence"/>
</dbReference>
<keyword evidence="1" id="KW-0175">Coiled coil</keyword>
<accession>A0A3M7E5E0</accession>
<comment type="caution">
    <text evidence="3">The sequence shown here is derived from an EMBL/GenBank/DDBJ whole genome shotgun (WGS) entry which is preliminary data.</text>
</comment>
<feature type="region of interest" description="Disordered" evidence="2">
    <location>
        <begin position="109"/>
        <end position="132"/>
    </location>
</feature>
<protein>
    <submittedName>
        <fullName evidence="3">Uncharacterized protein</fullName>
    </submittedName>
</protein>